<evidence type="ECO:0000256" key="11">
    <source>
        <dbReference type="ARBA" id="ARBA00023163"/>
    </source>
</evidence>
<evidence type="ECO:0000256" key="2">
    <source>
        <dbReference type="ARBA" id="ARBA00013332"/>
    </source>
</evidence>
<keyword evidence="6" id="KW-0592">Phosphate transport</keyword>
<dbReference type="CDD" id="cd00383">
    <property type="entry name" value="trans_reg_C"/>
    <property type="match status" value="1"/>
</dbReference>
<evidence type="ECO:0000259" key="16">
    <source>
        <dbReference type="PROSITE" id="PS51755"/>
    </source>
</evidence>
<dbReference type="GO" id="GO:0005829">
    <property type="term" value="C:cytosol"/>
    <property type="evidence" value="ECO:0007669"/>
    <property type="project" value="TreeGrafter"/>
</dbReference>
<dbReference type="PANTHER" id="PTHR48111:SF40">
    <property type="entry name" value="PHOSPHATE REGULON TRANSCRIPTIONAL REGULATORY PROTEIN PHOB"/>
    <property type="match status" value="1"/>
</dbReference>
<dbReference type="EMBL" id="SMFX01000001">
    <property type="protein sequence ID" value="TCK19123.1"/>
    <property type="molecule type" value="Genomic_DNA"/>
</dbReference>
<dbReference type="GO" id="GO:0006817">
    <property type="term" value="P:phosphate ion transport"/>
    <property type="evidence" value="ECO:0007669"/>
    <property type="project" value="UniProtKB-KW"/>
</dbReference>
<evidence type="ECO:0000256" key="6">
    <source>
        <dbReference type="ARBA" id="ARBA00022592"/>
    </source>
</evidence>
<dbReference type="SMART" id="SM00448">
    <property type="entry name" value="REC"/>
    <property type="match status" value="1"/>
</dbReference>
<dbReference type="Proteomes" id="UP000295707">
    <property type="component" value="Unassembled WGS sequence"/>
</dbReference>
<keyword evidence="18" id="KW-1185">Reference proteome</keyword>
<dbReference type="Gene3D" id="3.40.50.2300">
    <property type="match status" value="1"/>
</dbReference>
<dbReference type="InterPro" id="IPR001867">
    <property type="entry name" value="OmpR/PhoB-type_DNA-bd"/>
</dbReference>
<dbReference type="Pfam" id="PF00072">
    <property type="entry name" value="Response_reg"/>
    <property type="match status" value="1"/>
</dbReference>
<dbReference type="CDD" id="cd17618">
    <property type="entry name" value="REC_OmpR_PhoB"/>
    <property type="match status" value="1"/>
</dbReference>
<dbReference type="GO" id="GO:0006355">
    <property type="term" value="P:regulation of DNA-templated transcription"/>
    <property type="evidence" value="ECO:0007669"/>
    <property type="project" value="InterPro"/>
</dbReference>
<keyword evidence="5 13" id="KW-0597">Phosphoprotein</keyword>
<evidence type="ECO:0000256" key="12">
    <source>
        <dbReference type="ARBA" id="ARBA00024735"/>
    </source>
</evidence>
<keyword evidence="7" id="KW-0902">Two-component regulatory system</keyword>
<keyword evidence="3" id="KW-0813">Transport</keyword>
<dbReference type="Gene3D" id="1.10.10.10">
    <property type="entry name" value="Winged helix-like DNA-binding domain superfamily/Winged helix DNA-binding domain"/>
    <property type="match status" value="1"/>
</dbReference>
<dbReference type="InterPro" id="IPR011879">
    <property type="entry name" value="Sig_transdc_resp-reg_PhoB"/>
</dbReference>
<evidence type="ECO:0000256" key="9">
    <source>
        <dbReference type="ARBA" id="ARBA00023125"/>
    </source>
</evidence>
<keyword evidence="4" id="KW-0963">Cytoplasm</keyword>
<evidence type="ECO:0000256" key="1">
    <source>
        <dbReference type="ARBA" id="ARBA00004496"/>
    </source>
</evidence>
<dbReference type="Pfam" id="PF00486">
    <property type="entry name" value="Trans_reg_C"/>
    <property type="match status" value="1"/>
</dbReference>
<dbReference type="SUPFAM" id="SSF52172">
    <property type="entry name" value="CheY-like"/>
    <property type="match status" value="1"/>
</dbReference>
<comment type="caution">
    <text evidence="17">The sequence shown here is derived from an EMBL/GenBank/DDBJ whole genome shotgun (WGS) entry which is preliminary data.</text>
</comment>
<organism evidence="17 18">
    <name type="scientific">Thiogranum longum</name>
    <dbReference type="NCBI Taxonomy" id="1537524"/>
    <lineage>
        <taxon>Bacteria</taxon>
        <taxon>Pseudomonadati</taxon>
        <taxon>Pseudomonadota</taxon>
        <taxon>Gammaproteobacteria</taxon>
        <taxon>Chromatiales</taxon>
        <taxon>Ectothiorhodospiraceae</taxon>
        <taxon>Thiogranum</taxon>
    </lineage>
</organism>
<evidence type="ECO:0000256" key="14">
    <source>
        <dbReference type="PROSITE-ProRule" id="PRU01091"/>
    </source>
</evidence>
<name>A0A4R1HEP6_9GAMM</name>
<dbReference type="InterPro" id="IPR001789">
    <property type="entry name" value="Sig_transdc_resp-reg_receiver"/>
</dbReference>
<dbReference type="Gene3D" id="6.10.250.690">
    <property type="match status" value="1"/>
</dbReference>
<feature type="domain" description="Response regulatory" evidence="15">
    <location>
        <begin position="3"/>
        <end position="119"/>
    </location>
</feature>
<comment type="subcellular location">
    <subcellularLocation>
        <location evidence="1">Cytoplasm</location>
    </subcellularLocation>
</comment>
<dbReference type="SMART" id="SM00862">
    <property type="entry name" value="Trans_reg_C"/>
    <property type="match status" value="1"/>
</dbReference>
<dbReference type="AlphaFoldDB" id="A0A4R1HEP6"/>
<keyword evidence="9 14" id="KW-0238">DNA-binding</keyword>
<accession>A0A4R1HEP6</accession>
<evidence type="ECO:0000256" key="3">
    <source>
        <dbReference type="ARBA" id="ARBA00022448"/>
    </source>
</evidence>
<keyword evidence="8" id="KW-0805">Transcription regulation</keyword>
<dbReference type="InterPro" id="IPR039420">
    <property type="entry name" value="WalR-like"/>
</dbReference>
<dbReference type="PROSITE" id="PS50110">
    <property type="entry name" value="RESPONSE_REGULATORY"/>
    <property type="match status" value="1"/>
</dbReference>
<gene>
    <name evidence="17" type="ORF">DFR30_2417</name>
</gene>
<protein>
    <recommendedName>
        <fullName evidence="2">Phosphate regulon transcriptional regulatory protein PhoB</fullName>
    </recommendedName>
</protein>
<dbReference type="GO" id="GO:0000156">
    <property type="term" value="F:phosphorelay response regulator activity"/>
    <property type="evidence" value="ECO:0007669"/>
    <property type="project" value="InterPro"/>
</dbReference>
<dbReference type="FunFam" id="3.40.50.2300:FF:000001">
    <property type="entry name" value="DNA-binding response regulator PhoB"/>
    <property type="match status" value="1"/>
</dbReference>
<dbReference type="InterPro" id="IPR036388">
    <property type="entry name" value="WH-like_DNA-bd_sf"/>
</dbReference>
<feature type="modified residue" description="4-aspartylphosphate" evidence="13">
    <location>
        <position position="52"/>
    </location>
</feature>
<dbReference type="GO" id="GO:0032993">
    <property type="term" value="C:protein-DNA complex"/>
    <property type="evidence" value="ECO:0007669"/>
    <property type="project" value="TreeGrafter"/>
</dbReference>
<dbReference type="NCBIfam" id="TIGR02154">
    <property type="entry name" value="PhoB"/>
    <property type="match status" value="1"/>
</dbReference>
<comment type="function">
    <text evidence="12">This protein is a positive regulator for the phosphate regulon. Transcription of this operon is positively regulated by PhoB and PhoR when phosphate is limited.</text>
</comment>
<evidence type="ECO:0000313" key="18">
    <source>
        <dbReference type="Proteomes" id="UP000295707"/>
    </source>
</evidence>
<feature type="DNA-binding region" description="OmpR/PhoB-type" evidence="14">
    <location>
        <begin position="128"/>
        <end position="226"/>
    </location>
</feature>
<evidence type="ECO:0000313" key="17">
    <source>
        <dbReference type="EMBL" id="TCK19123.1"/>
    </source>
</evidence>
<evidence type="ECO:0000256" key="7">
    <source>
        <dbReference type="ARBA" id="ARBA00023012"/>
    </source>
</evidence>
<dbReference type="FunFam" id="1.10.10.10:FF:000011">
    <property type="entry name" value="Phosphate regulon transcriptional regulator PhoB"/>
    <property type="match status" value="1"/>
</dbReference>
<evidence type="ECO:0000256" key="8">
    <source>
        <dbReference type="ARBA" id="ARBA00023015"/>
    </source>
</evidence>
<keyword evidence="10" id="KW-0010">Activator</keyword>
<evidence type="ECO:0000256" key="13">
    <source>
        <dbReference type="PROSITE-ProRule" id="PRU00169"/>
    </source>
</evidence>
<proteinExistence type="predicted"/>
<dbReference type="PROSITE" id="PS51755">
    <property type="entry name" value="OMPR_PHOB"/>
    <property type="match status" value="1"/>
</dbReference>
<evidence type="ECO:0000256" key="4">
    <source>
        <dbReference type="ARBA" id="ARBA00022490"/>
    </source>
</evidence>
<feature type="domain" description="OmpR/PhoB-type" evidence="16">
    <location>
        <begin position="128"/>
        <end position="226"/>
    </location>
</feature>
<sequence length="230" mass="25959">MKRILVVEDESAIREMLGFSLTKAGFRVDEVADAEQALLAIAANPPDLVLLDWMLPGMSGVDLARRLRREELTAALPVIMITARSDENDRVRGLETGADDYVTKPFSPRELVARIQAVLRRTSPESGQEVVQIGGLALNPVDHRVLADETEIELAPTEFRLLSFFMRHPDRVYSREQLLDRVWGRGIYVEERTVDVHIRRLRKALASCGCDRFIQTVRGAGYRFSDKAKV</sequence>
<evidence type="ECO:0000256" key="10">
    <source>
        <dbReference type="ARBA" id="ARBA00023159"/>
    </source>
</evidence>
<dbReference type="PANTHER" id="PTHR48111">
    <property type="entry name" value="REGULATOR OF RPOS"/>
    <property type="match status" value="1"/>
</dbReference>
<dbReference type="GO" id="GO:0000976">
    <property type="term" value="F:transcription cis-regulatory region binding"/>
    <property type="evidence" value="ECO:0007669"/>
    <property type="project" value="TreeGrafter"/>
</dbReference>
<keyword evidence="11" id="KW-0804">Transcription</keyword>
<reference evidence="17 18" key="1">
    <citation type="submission" date="2019-03" db="EMBL/GenBank/DDBJ databases">
        <title>Genomic Encyclopedia of Type Strains, Phase IV (KMG-IV): sequencing the most valuable type-strain genomes for metagenomic binning, comparative biology and taxonomic classification.</title>
        <authorList>
            <person name="Goeker M."/>
        </authorList>
    </citation>
    <scope>NUCLEOTIDE SEQUENCE [LARGE SCALE GENOMIC DNA]</scope>
    <source>
        <strain evidence="17 18">DSM 19610</strain>
    </source>
</reference>
<dbReference type="InterPro" id="IPR011006">
    <property type="entry name" value="CheY-like_superfamily"/>
</dbReference>
<evidence type="ECO:0000259" key="15">
    <source>
        <dbReference type="PROSITE" id="PS50110"/>
    </source>
</evidence>
<evidence type="ECO:0000256" key="5">
    <source>
        <dbReference type="ARBA" id="ARBA00022553"/>
    </source>
</evidence>